<organism evidence="2 3">
    <name type="scientific">Clostridium neuense</name>
    <dbReference type="NCBI Taxonomy" id="1728934"/>
    <lineage>
        <taxon>Bacteria</taxon>
        <taxon>Bacillati</taxon>
        <taxon>Bacillota</taxon>
        <taxon>Clostridia</taxon>
        <taxon>Eubacteriales</taxon>
        <taxon>Clostridiaceae</taxon>
        <taxon>Clostridium</taxon>
    </lineage>
</organism>
<keyword evidence="1" id="KW-0812">Transmembrane</keyword>
<dbReference type="EMBL" id="JBJIAA010000011">
    <property type="protein sequence ID" value="MFL0251580.1"/>
    <property type="molecule type" value="Genomic_DNA"/>
</dbReference>
<protein>
    <submittedName>
        <fullName evidence="2">Tfp pilus assembly protein FimT/FimU</fullName>
    </submittedName>
</protein>
<reference evidence="2 3" key="1">
    <citation type="submission" date="2024-11" db="EMBL/GenBank/DDBJ databases">
        <authorList>
            <person name="Heng Y.C."/>
            <person name="Lim A.C.H."/>
            <person name="Lee J.K.Y."/>
            <person name="Kittelmann S."/>
        </authorList>
    </citation>
    <scope>NUCLEOTIDE SEQUENCE [LARGE SCALE GENOMIC DNA]</scope>
    <source>
        <strain evidence="2 3">WILCCON 0114</strain>
    </source>
</reference>
<dbReference type="Proteomes" id="UP001623592">
    <property type="component" value="Unassembled WGS sequence"/>
</dbReference>
<keyword evidence="1" id="KW-1133">Transmembrane helix</keyword>
<evidence type="ECO:0000313" key="2">
    <source>
        <dbReference type="EMBL" id="MFL0251580.1"/>
    </source>
</evidence>
<sequence>MSLRKAKSGYTLIEVICTVSIAIVVSSIGIAAVKNYNGLKSEMECKYVNNQILNFINGSREYCRSRNLEGKIFIDASLNRFIFYKGLDKCIDKFYFPKGFKVYPLQKSHGEISIDENGMTSDACKIQYVDLRKGVHIITICVGTGYVEIKG</sequence>
<dbReference type="RefSeq" id="WP_406788232.1">
    <property type="nucleotide sequence ID" value="NZ_JBJIAA010000011.1"/>
</dbReference>
<gene>
    <name evidence="2" type="ORF">ACJDT4_14250</name>
</gene>
<keyword evidence="1" id="KW-0472">Membrane</keyword>
<keyword evidence="3" id="KW-1185">Reference proteome</keyword>
<evidence type="ECO:0000313" key="3">
    <source>
        <dbReference type="Proteomes" id="UP001623592"/>
    </source>
</evidence>
<proteinExistence type="predicted"/>
<comment type="caution">
    <text evidence="2">The sequence shown here is derived from an EMBL/GenBank/DDBJ whole genome shotgun (WGS) entry which is preliminary data.</text>
</comment>
<name>A0ABW8THR2_9CLOT</name>
<accession>A0ABW8THR2</accession>
<feature type="transmembrane region" description="Helical" evidence="1">
    <location>
        <begin position="12"/>
        <end position="33"/>
    </location>
</feature>
<evidence type="ECO:0000256" key="1">
    <source>
        <dbReference type="SAM" id="Phobius"/>
    </source>
</evidence>